<reference evidence="1 2" key="1">
    <citation type="journal article" date="2009" name="Stand. Genomic Sci.">
        <title>Complete genome sequence of Desulfotomaculum acetoxidans type strain (5575).</title>
        <authorList>
            <person name="Spring S."/>
            <person name="Lapidus A."/>
            <person name="Schroder M."/>
            <person name="Gleim D."/>
            <person name="Sims D."/>
            <person name="Meincke L."/>
            <person name="Glavina Del Rio T."/>
            <person name="Tice H."/>
            <person name="Copeland A."/>
            <person name="Cheng J.F."/>
            <person name="Lucas S."/>
            <person name="Chen F."/>
            <person name="Nolan M."/>
            <person name="Bruce D."/>
            <person name="Goodwin L."/>
            <person name="Pitluck S."/>
            <person name="Ivanova N."/>
            <person name="Mavromatis K."/>
            <person name="Mikhailova N."/>
            <person name="Pati A."/>
            <person name="Chen A."/>
            <person name="Palaniappan K."/>
            <person name="Land M."/>
            <person name="Hauser L."/>
            <person name="Chang Y.J."/>
            <person name="Jeffries C.D."/>
            <person name="Chain P."/>
            <person name="Saunders E."/>
            <person name="Brettin T."/>
            <person name="Detter J.C."/>
            <person name="Goker M."/>
            <person name="Bristow J."/>
            <person name="Eisen J.A."/>
            <person name="Markowitz V."/>
            <person name="Hugenholtz P."/>
            <person name="Kyrpides N.C."/>
            <person name="Klenk H.P."/>
            <person name="Han C."/>
        </authorList>
    </citation>
    <scope>NUCLEOTIDE SEQUENCE [LARGE SCALE GENOMIC DNA]</scope>
    <source>
        <strain evidence="2">ATCC 49208 / DSM 771 / VKM B-1644</strain>
    </source>
</reference>
<dbReference type="Proteomes" id="UP000002217">
    <property type="component" value="Chromosome"/>
</dbReference>
<evidence type="ECO:0000313" key="1">
    <source>
        <dbReference type="EMBL" id="ACV62961.1"/>
    </source>
</evidence>
<dbReference type="PANTHER" id="PTHR46658">
    <property type="entry name" value="CYS OR MET METABOLISM PYRIDOXAL-PHOSPHATE-DEPENDENT ENZYME"/>
    <property type="match status" value="1"/>
</dbReference>
<protein>
    <submittedName>
        <fullName evidence="1">Aluminium resistance family protein</fullName>
    </submittedName>
</protein>
<accession>C8VZ51</accession>
<dbReference type="STRING" id="485916.Dtox_2133"/>
<dbReference type="InterPro" id="IPR015421">
    <property type="entry name" value="PyrdxlP-dep_Trfase_major"/>
</dbReference>
<dbReference type="InterPro" id="IPR015424">
    <property type="entry name" value="PyrdxlP-dep_Trfase"/>
</dbReference>
<proteinExistence type="predicted"/>
<evidence type="ECO:0000313" key="2">
    <source>
        <dbReference type="Proteomes" id="UP000002217"/>
    </source>
</evidence>
<dbReference type="EMBL" id="CP001720">
    <property type="protein sequence ID" value="ACV62961.1"/>
    <property type="molecule type" value="Genomic_DNA"/>
</dbReference>
<dbReference type="KEGG" id="dae:Dtox_2133"/>
<dbReference type="Gene3D" id="3.90.1150.60">
    <property type="entry name" value="Methioning gamme-lyase, C-terminal domain"/>
    <property type="match status" value="1"/>
</dbReference>
<dbReference type="eggNOG" id="COG4100">
    <property type="taxonomic scope" value="Bacteria"/>
</dbReference>
<dbReference type="PANTHER" id="PTHR46658:SF1">
    <property type="entry name" value="CYS OR MET METABOLISM PYRIDOXAL-PHOSPHATE-DEPENDENT ENZYME"/>
    <property type="match status" value="1"/>
</dbReference>
<sequence>MYIELEQLEELALEAENELLPVYRELDKTSWINHSKVLAAFQEEKVSDFHLKSSSGYGYNDMGREILEKLYARIFGAEAALVRSQIVSGTHAMAICLFGILRPGDELVSATGTPYDTLEEIIGIRGSGGGSLKEFGIAYRQVELLPDGKLDYEKLKEAVSSQTKCIMLQRSRGYSERPALTVAQIGELCSFVKQNWPSIIVFVDNCYGEFVETLEPCDVGADLVAGSLIKNPGGGLAPTGGYIVGRSELVELAANRWTAPGIGAEVGPSPDFQRLLYQGLFISPHIVNESLKGAVFTAKLFERLRFRVFPAAEDYRTDIIQAVELGSPEKVIAFCRGIQKASPVDAHVIPEPWDMPGYGDQVIMAAGTFVQGASLELTADAPIRRPFIVYLQGGLSRQYVKLGVLSAAKFVLGLG</sequence>
<dbReference type="InterPro" id="IPR009651">
    <property type="entry name" value="Met_g_lyase_put"/>
</dbReference>
<organism evidence="1 2">
    <name type="scientific">Desulfofarcimen acetoxidans (strain ATCC 49208 / DSM 771 / KCTC 5769 / VKM B-1644 / 5575)</name>
    <name type="common">Desulfotomaculum acetoxidans</name>
    <dbReference type="NCBI Taxonomy" id="485916"/>
    <lineage>
        <taxon>Bacteria</taxon>
        <taxon>Bacillati</taxon>
        <taxon>Bacillota</taxon>
        <taxon>Clostridia</taxon>
        <taxon>Eubacteriales</taxon>
        <taxon>Peptococcaceae</taxon>
        <taxon>Desulfofarcimen</taxon>
    </lineage>
</organism>
<gene>
    <name evidence="1" type="ordered locus">Dtox_2133</name>
</gene>
<dbReference type="Gene3D" id="3.40.640.10">
    <property type="entry name" value="Type I PLP-dependent aspartate aminotransferase-like (Major domain)"/>
    <property type="match status" value="1"/>
</dbReference>
<dbReference type="AlphaFoldDB" id="C8VZ51"/>
<dbReference type="SUPFAM" id="SSF53383">
    <property type="entry name" value="PLP-dependent transferases"/>
    <property type="match status" value="1"/>
</dbReference>
<dbReference type="Pfam" id="PF06838">
    <property type="entry name" value="Met_gamma_lyase"/>
    <property type="match status" value="1"/>
</dbReference>
<name>C8VZ51_DESAS</name>
<dbReference type="HOGENOM" id="CLU_037803_3_0_9"/>
<keyword evidence="2" id="KW-1185">Reference proteome</keyword>